<evidence type="ECO:0000313" key="5">
    <source>
        <dbReference type="EnsemblPlants" id="Kaladp0085s0017.1.v1.1"/>
    </source>
</evidence>
<evidence type="ECO:0000313" key="6">
    <source>
        <dbReference type="Proteomes" id="UP000594263"/>
    </source>
</evidence>
<evidence type="ECO:0000259" key="4">
    <source>
        <dbReference type="Pfam" id="PF10187"/>
    </source>
</evidence>
<accession>A0A7N1A2X6</accession>
<evidence type="ECO:0000256" key="2">
    <source>
        <dbReference type="ARBA" id="ARBA00023242"/>
    </source>
</evidence>
<protein>
    <recommendedName>
        <fullName evidence="4">FAM192A/Fyv6 N-terminal domain-containing protein</fullName>
    </recommendedName>
</protein>
<evidence type="ECO:0000256" key="3">
    <source>
        <dbReference type="SAM" id="MobiDB-lite"/>
    </source>
</evidence>
<organism evidence="5 6">
    <name type="scientific">Kalanchoe fedtschenkoi</name>
    <name type="common">Lavender scallops</name>
    <name type="synonym">South American air plant</name>
    <dbReference type="NCBI Taxonomy" id="63787"/>
    <lineage>
        <taxon>Eukaryota</taxon>
        <taxon>Viridiplantae</taxon>
        <taxon>Streptophyta</taxon>
        <taxon>Embryophyta</taxon>
        <taxon>Tracheophyta</taxon>
        <taxon>Spermatophyta</taxon>
        <taxon>Magnoliopsida</taxon>
        <taxon>eudicotyledons</taxon>
        <taxon>Gunneridae</taxon>
        <taxon>Pentapetalae</taxon>
        <taxon>Saxifragales</taxon>
        <taxon>Crassulaceae</taxon>
        <taxon>Kalanchoe</taxon>
    </lineage>
</organism>
<evidence type="ECO:0000256" key="1">
    <source>
        <dbReference type="ARBA" id="ARBA00004123"/>
    </source>
</evidence>
<keyword evidence="2" id="KW-0539">Nucleus</keyword>
<dbReference type="InterPro" id="IPR039845">
    <property type="entry name" value="FAM192A"/>
</dbReference>
<feature type="compositionally biased region" description="Polar residues" evidence="3">
    <location>
        <begin position="190"/>
        <end position="200"/>
    </location>
</feature>
<dbReference type="Proteomes" id="UP000594263">
    <property type="component" value="Unplaced"/>
</dbReference>
<dbReference type="Gramene" id="Kaladp0085s0017.1.v1.1">
    <property type="protein sequence ID" value="Kaladp0085s0017.1.v1.1"/>
    <property type="gene ID" value="Kaladp0085s0017.v1.1"/>
</dbReference>
<dbReference type="EnsemblPlants" id="Kaladp0085s0017.1.v1.1">
    <property type="protein sequence ID" value="Kaladp0085s0017.1.v1.1"/>
    <property type="gene ID" value="Kaladp0085s0017.v1.1"/>
</dbReference>
<dbReference type="OMA" id="NWEMSKR"/>
<dbReference type="PANTHER" id="PTHR13495:SF0">
    <property type="entry name" value="PSME3-INTERACTING PROTEIN"/>
    <property type="match status" value="1"/>
</dbReference>
<feature type="domain" description="FAM192A/Fyv6 N-terminal" evidence="4">
    <location>
        <begin position="19"/>
        <end position="104"/>
    </location>
</feature>
<dbReference type="Pfam" id="PF10187">
    <property type="entry name" value="FAM192A_Fyv6_N"/>
    <property type="match status" value="1"/>
</dbReference>
<dbReference type="GO" id="GO:0005634">
    <property type="term" value="C:nucleus"/>
    <property type="evidence" value="ECO:0007669"/>
    <property type="project" value="UniProtKB-SubCell"/>
</dbReference>
<dbReference type="AlphaFoldDB" id="A0A7N1A2X6"/>
<sequence length="216" mass="24630">MAEESMPPPIRLMNFVSEEQLDEVKRTRGERVEDGTAQRDRPLFQILKENKDKKDAEFNERFKHRPPKALDEDETEFLDTMELSRREYEKQLERDEEMQLRSFQAAVAAQSNFVRELKETPTDLILEVPKKEQNPAVKKNAHPRPVNVIIKVKPQAKKAKTDPESGEEQPSESIKAADTSAQKPGKQETPDGNTDSSNGATKLGLVSYSDESDDDY</sequence>
<keyword evidence="6" id="KW-1185">Reference proteome</keyword>
<proteinExistence type="predicted"/>
<dbReference type="PANTHER" id="PTHR13495">
    <property type="entry name" value="NEFA-INTERACTING NUCLEAR PROTEIN NIP30"/>
    <property type="match status" value="1"/>
</dbReference>
<comment type="subcellular location">
    <subcellularLocation>
        <location evidence="1">Nucleus</location>
    </subcellularLocation>
</comment>
<dbReference type="InterPro" id="IPR019331">
    <property type="entry name" value="FAM192A/Fyv6_N"/>
</dbReference>
<feature type="region of interest" description="Disordered" evidence="3">
    <location>
        <begin position="125"/>
        <end position="216"/>
    </location>
</feature>
<name>A0A7N1A2X6_KALFE</name>
<reference evidence="5" key="1">
    <citation type="submission" date="2021-01" db="UniProtKB">
        <authorList>
            <consortium name="EnsemblPlants"/>
        </authorList>
    </citation>
    <scope>IDENTIFICATION</scope>
</reference>